<keyword evidence="1" id="KW-0812">Transmembrane</keyword>
<accession>A0A135TKH5</accession>
<keyword evidence="1" id="KW-0472">Membrane</keyword>
<reference evidence="2 3" key="1">
    <citation type="submission" date="2014-02" db="EMBL/GenBank/DDBJ databases">
        <title>The genome sequence of Colletotrichum salicis CBS 607.94.</title>
        <authorList>
            <person name="Baroncelli R."/>
            <person name="Thon M.R."/>
        </authorList>
    </citation>
    <scope>NUCLEOTIDE SEQUENCE [LARGE SCALE GENOMIC DNA]</scope>
    <source>
        <strain evidence="2 3">CBS 607.94</strain>
    </source>
</reference>
<evidence type="ECO:0000313" key="3">
    <source>
        <dbReference type="Proteomes" id="UP000070121"/>
    </source>
</evidence>
<keyword evidence="3" id="KW-1185">Reference proteome</keyword>
<dbReference type="Proteomes" id="UP000070121">
    <property type="component" value="Unassembled WGS sequence"/>
</dbReference>
<dbReference type="EMBL" id="JFFI01001946">
    <property type="protein sequence ID" value="KXH48605.1"/>
    <property type="molecule type" value="Genomic_DNA"/>
</dbReference>
<name>A0A135TKH5_9PEZI</name>
<evidence type="ECO:0000313" key="2">
    <source>
        <dbReference type="EMBL" id="KXH48605.1"/>
    </source>
</evidence>
<proteinExistence type="predicted"/>
<keyword evidence="1" id="KW-1133">Transmembrane helix</keyword>
<gene>
    <name evidence="2" type="ORF">CSAL01_08844</name>
</gene>
<organism evidence="2 3">
    <name type="scientific">Colletotrichum salicis</name>
    <dbReference type="NCBI Taxonomy" id="1209931"/>
    <lineage>
        <taxon>Eukaryota</taxon>
        <taxon>Fungi</taxon>
        <taxon>Dikarya</taxon>
        <taxon>Ascomycota</taxon>
        <taxon>Pezizomycotina</taxon>
        <taxon>Sordariomycetes</taxon>
        <taxon>Hypocreomycetidae</taxon>
        <taxon>Glomerellales</taxon>
        <taxon>Glomerellaceae</taxon>
        <taxon>Colletotrichum</taxon>
        <taxon>Colletotrichum acutatum species complex</taxon>
    </lineage>
</organism>
<feature type="transmembrane region" description="Helical" evidence="1">
    <location>
        <begin position="141"/>
        <end position="169"/>
    </location>
</feature>
<comment type="caution">
    <text evidence="2">The sequence shown here is derived from an EMBL/GenBank/DDBJ whole genome shotgun (WGS) entry which is preliminary data.</text>
</comment>
<dbReference type="AlphaFoldDB" id="A0A135TKH5"/>
<protein>
    <submittedName>
        <fullName evidence="2">Uncharacterized protein</fullName>
    </submittedName>
</protein>
<evidence type="ECO:0000256" key="1">
    <source>
        <dbReference type="SAM" id="Phobius"/>
    </source>
</evidence>
<sequence length="274" mass="30897">MDSNNPPRPDVSKARPWGTQFDIPNVDNQFEPGDGDFMDAIPFVWVAHEDDTGLGQLDVWFTLLLQPFGRFPLAAFGDPSHEEEILKDVHHLYGFLAAQIANFEKRLNMTEHSRQGPPPPPLTLVATSTYFNRNRLVQNPIITYVIVGILALTATSQILMLVSSFLSSIRGKQTLLHMKVEGLAPDGSNSIAAMTALLKGSNAMDHLPKGAERMSKKELNEKLSGLRFRMGWFWRESTQTRHYTIGVLDDEDFELLENKHDIAREDALLRYPPE</sequence>
<dbReference type="OrthoDB" id="5332281at2759"/>